<dbReference type="GO" id="GO:0005829">
    <property type="term" value="C:cytosol"/>
    <property type="evidence" value="ECO:0007669"/>
    <property type="project" value="TreeGrafter"/>
</dbReference>
<feature type="compositionally biased region" description="Basic and acidic residues" evidence="2">
    <location>
        <begin position="507"/>
        <end position="518"/>
    </location>
</feature>
<dbReference type="PANTHER" id="PTHR14932:SF1">
    <property type="entry name" value="RAB-LIKE PROTEIN 6"/>
    <property type="match status" value="1"/>
</dbReference>
<dbReference type="AlphaFoldDB" id="A0A3M7SW53"/>
<evidence type="ECO:0000256" key="2">
    <source>
        <dbReference type="SAM" id="MobiDB-lite"/>
    </source>
</evidence>
<organism evidence="3 4">
    <name type="scientific">Brachionus plicatilis</name>
    <name type="common">Marine rotifer</name>
    <name type="synonym">Brachionus muelleri</name>
    <dbReference type="NCBI Taxonomy" id="10195"/>
    <lineage>
        <taxon>Eukaryota</taxon>
        <taxon>Metazoa</taxon>
        <taxon>Spiralia</taxon>
        <taxon>Gnathifera</taxon>
        <taxon>Rotifera</taxon>
        <taxon>Eurotatoria</taxon>
        <taxon>Monogononta</taxon>
        <taxon>Pseudotrocha</taxon>
        <taxon>Ploima</taxon>
        <taxon>Brachionidae</taxon>
        <taxon>Brachionus</taxon>
    </lineage>
</organism>
<name>A0A3M7SW53_BRAPC</name>
<dbReference type="PROSITE" id="PS51419">
    <property type="entry name" value="RAB"/>
    <property type="match status" value="1"/>
</dbReference>
<reference evidence="3 4" key="1">
    <citation type="journal article" date="2018" name="Sci. Rep.">
        <title>Genomic signatures of local adaptation to the degree of environmental predictability in rotifers.</title>
        <authorList>
            <person name="Franch-Gras L."/>
            <person name="Hahn C."/>
            <person name="Garcia-Roger E.M."/>
            <person name="Carmona M.J."/>
            <person name="Serra M."/>
            <person name="Gomez A."/>
        </authorList>
    </citation>
    <scope>NUCLEOTIDE SEQUENCE [LARGE SCALE GENOMIC DNA]</scope>
    <source>
        <strain evidence="3">HYR1</strain>
    </source>
</reference>
<feature type="region of interest" description="Disordered" evidence="2">
    <location>
        <begin position="493"/>
        <end position="569"/>
    </location>
</feature>
<evidence type="ECO:0000313" key="4">
    <source>
        <dbReference type="Proteomes" id="UP000276133"/>
    </source>
</evidence>
<dbReference type="EMBL" id="REGN01000702">
    <property type="protein sequence ID" value="RNA39810.1"/>
    <property type="molecule type" value="Genomic_DNA"/>
</dbReference>
<dbReference type="Proteomes" id="UP000276133">
    <property type="component" value="Unassembled WGS sequence"/>
</dbReference>
<dbReference type="PANTHER" id="PTHR14932">
    <property type="entry name" value="RAS GTPASE-RELATED"/>
    <property type="match status" value="1"/>
</dbReference>
<protein>
    <submittedName>
        <fullName evidence="3">Rab 6</fullName>
    </submittedName>
</protein>
<dbReference type="GO" id="GO:0003924">
    <property type="term" value="F:GTPase activity"/>
    <property type="evidence" value="ECO:0007669"/>
    <property type="project" value="InterPro"/>
</dbReference>
<feature type="coiled-coil region" evidence="1">
    <location>
        <begin position="229"/>
        <end position="266"/>
    </location>
</feature>
<proteinExistence type="predicted"/>
<sequence length="582" mass="66873">MRLQGQPFKELYETSDEIKVANIQWNYKTTDDVVKVEVWDVVDRSKKKRNLLQQKISSSNTLKFDHSSSAEPPVEASLDAEFIDVYKNANGCILVYDITKQWTWDYIERELPKIPSHLPVLVIGNHRDMNHHRTVDESKCKYFLENLNRGSLGSAVRYTETSMRTGYGMTYLYKFFNIPFLQLQRENLMQQLEINAKETDLICEELQMIEENIEVDYNNFIDTLNSKRRQQQEDNAKDVLKNAMSIEQARKVAQEKETAMAAARQQADLQLSEPKKVINNIINKINTKVHENLPQPQQVSMSVTIDPSKKNTPSNLNKSQSMSPINLNIEELAHDDDLNRFLEDPVKTEEKLDNKKQTKYDEDEEEESNNPMVAAFKEEIDSSDEESGKNKVSTQVNVSDNEPEETIIDQKNENVFSKMSSHNSSSSNTSSNLGSSLIQVKNSSNFETISSATSISLVNCDSTSQTSYSMPVLENQMADIKFSNDDFEFLEKVSTEQKPKVKSKKSSKTEDGSEEFKLKSKKKKSKNKDLDGFLDPLDEKKEKKKSKKKDSKLVKTKIYQDEDEEDNSVNVNIKRDLDYEEL</sequence>
<dbReference type="GO" id="GO:0005525">
    <property type="term" value="F:GTP binding"/>
    <property type="evidence" value="ECO:0007669"/>
    <property type="project" value="InterPro"/>
</dbReference>
<dbReference type="Gene3D" id="3.40.50.300">
    <property type="entry name" value="P-loop containing nucleotide triphosphate hydrolases"/>
    <property type="match status" value="1"/>
</dbReference>
<dbReference type="SUPFAM" id="SSF52540">
    <property type="entry name" value="P-loop containing nucleoside triphosphate hydrolases"/>
    <property type="match status" value="1"/>
</dbReference>
<accession>A0A3M7SW53</accession>
<dbReference type="InterPro" id="IPR040385">
    <property type="entry name" value="RABL6"/>
</dbReference>
<dbReference type="InterPro" id="IPR001806">
    <property type="entry name" value="Small_GTPase"/>
</dbReference>
<comment type="caution">
    <text evidence="3">The sequence shown here is derived from an EMBL/GenBank/DDBJ whole genome shotgun (WGS) entry which is preliminary data.</text>
</comment>
<gene>
    <name evidence="3" type="ORF">BpHYR1_014251</name>
</gene>
<dbReference type="InterPro" id="IPR027417">
    <property type="entry name" value="P-loop_NTPase"/>
</dbReference>
<keyword evidence="4" id="KW-1185">Reference proteome</keyword>
<dbReference type="STRING" id="10195.A0A3M7SW53"/>
<evidence type="ECO:0000256" key="1">
    <source>
        <dbReference type="SAM" id="Coils"/>
    </source>
</evidence>
<feature type="compositionally biased region" description="Polar residues" evidence="2">
    <location>
        <begin position="390"/>
        <end position="400"/>
    </location>
</feature>
<feature type="compositionally biased region" description="Basic and acidic residues" evidence="2">
    <location>
        <begin position="342"/>
        <end position="360"/>
    </location>
</feature>
<dbReference type="Pfam" id="PF00071">
    <property type="entry name" value="Ras"/>
    <property type="match status" value="1"/>
</dbReference>
<evidence type="ECO:0000313" key="3">
    <source>
        <dbReference type="EMBL" id="RNA39810.1"/>
    </source>
</evidence>
<feature type="region of interest" description="Disordered" evidence="2">
    <location>
        <begin position="342"/>
        <end position="412"/>
    </location>
</feature>
<keyword evidence="1" id="KW-0175">Coiled coil</keyword>
<feature type="compositionally biased region" description="Polar residues" evidence="2">
    <location>
        <begin position="294"/>
        <end position="322"/>
    </location>
</feature>
<feature type="compositionally biased region" description="Basic and acidic residues" evidence="2">
    <location>
        <begin position="527"/>
        <end position="541"/>
    </location>
</feature>
<dbReference type="OrthoDB" id="207081at2759"/>
<dbReference type="GO" id="GO:0005634">
    <property type="term" value="C:nucleus"/>
    <property type="evidence" value="ECO:0007669"/>
    <property type="project" value="TreeGrafter"/>
</dbReference>
<feature type="region of interest" description="Disordered" evidence="2">
    <location>
        <begin position="292"/>
        <end position="322"/>
    </location>
</feature>